<reference evidence="13 14" key="1">
    <citation type="submission" date="2023-01" db="EMBL/GenBank/DDBJ databases">
        <title>Minimal conservation of predation-associated metabolite biosynthetic gene clusters underscores biosynthetic potential of Myxococcota including descriptions for ten novel species: Archangium lansinium sp. nov., Myxococcus landrumus sp. nov., Nannocystis bai.</title>
        <authorList>
            <person name="Ahearne A."/>
            <person name="Stevens C."/>
            <person name="Dowd S."/>
        </authorList>
    </citation>
    <scope>NUCLEOTIDE SEQUENCE [LARGE SCALE GENOMIC DNA]</scope>
    <source>
        <strain evidence="13 14">WIWO2</strain>
    </source>
</reference>
<evidence type="ECO:0000256" key="9">
    <source>
        <dbReference type="ARBA" id="ARBA00047308"/>
    </source>
</evidence>
<dbReference type="InterPro" id="IPR008250">
    <property type="entry name" value="ATPase_P-typ_transduc_dom_A_sf"/>
</dbReference>
<dbReference type="PANTHER" id="PTHR48085:SF5">
    <property type="entry name" value="CADMIUM_ZINC-TRANSPORTING ATPASE HMA4-RELATED"/>
    <property type="match status" value="1"/>
</dbReference>
<dbReference type="PRINTS" id="PR00119">
    <property type="entry name" value="CATATPASE"/>
</dbReference>
<evidence type="ECO:0000256" key="11">
    <source>
        <dbReference type="SAM" id="MobiDB-lite"/>
    </source>
</evidence>
<dbReference type="PANTHER" id="PTHR48085">
    <property type="entry name" value="CADMIUM/ZINC-TRANSPORTING ATPASE HMA2-RELATED"/>
    <property type="match status" value="1"/>
</dbReference>
<dbReference type="SUPFAM" id="SSF56784">
    <property type="entry name" value="HAD-like"/>
    <property type="match status" value="1"/>
</dbReference>
<keyword evidence="3" id="KW-0812">Transmembrane</keyword>
<dbReference type="Proteomes" id="UP001217485">
    <property type="component" value="Unassembled WGS sequence"/>
</dbReference>
<dbReference type="CDD" id="cd02079">
    <property type="entry name" value="P-type_ATPase_HM"/>
    <property type="match status" value="1"/>
</dbReference>
<evidence type="ECO:0000256" key="1">
    <source>
        <dbReference type="ARBA" id="ARBA00004370"/>
    </source>
</evidence>
<name>A0ABT5CDE6_9BACT</name>
<evidence type="ECO:0000256" key="5">
    <source>
        <dbReference type="ARBA" id="ARBA00022967"/>
    </source>
</evidence>
<dbReference type="Gene3D" id="3.40.1110.10">
    <property type="entry name" value="Calcium-transporting ATPase, cytoplasmic domain N"/>
    <property type="match status" value="2"/>
</dbReference>
<feature type="region of interest" description="Disordered" evidence="11">
    <location>
        <begin position="735"/>
        <end position="776"/>
    </location>
</feature>
<dbReference type="InterPro" id="IPR018303">
    <property type="entry name" value="ATPase_P-typ_P_site"/>
</dbReference>
<keyword evidence="5" id="KW-1278">Translocase</keyword>
<feature type="compositionally biased region" description="Basic residues" evidence="11">
    <location>
        <begin position="741"/>
        <end position="750"/>
    </location>
</feature>
<evidence type="ECO:0000256" key="2">
    <source>
        <dbReference type="ARBA" id="ARBA00006024"/>
    </source>
</evidence>
<dbReference type="InterPro" id="IPR051014">
    <property type="entry name" value="Cation_Transport_ATPase_IB"/>
</dbReference>
<evidence type="ECO:0000256" key="8">
    <source>
        <dbReference type="ARBA" id="ARBA00039097"/>
    </source>
</evidence>
<dbReference type="SUPFAM" id="SSF81653">
    <property type="entry name" value="Calcium ATPase, transduction domain A"/>
    <property type="match status" value="1"/>
</dbReference>
<comment type="similarity">
    <text evidence="2 10">Belongs to the cation transport ATPase (P-type) (TC 3.A.3) family. Type IB subfamily.</text>
</comment>
<sequence>MRLRSVVGGRMRWEARGLKNNPRYAAAVESALQNEAGIEEVQANPVTGRLLLRCDPGLTPTAIQAKLRAALSSPPLEDDAYRQWREQRAATREARQGGGHHQHEDHEHGDLDAQVRNLVLGGSVLLGLGIKRLAFGAGALASSPIVGGINIAATLISGYPFLKGWWRSISGQTGMNTDTLVGSATIASLLLRENVTALTVLWLLNLGEYLQALTLRRTERAIRDLLEMPDEEIWQVLGEQEVRRPVAELQPGDLIAVYAGKRIPVDGVIVEGQGTINEAPITGESVPVMKVRGDTVYAGTVLLSGGLRARVERVGSDTAVGRLIQRVEQARELQAPIHTVGERFSRRFVPASFALSIAVLALTGDATRALTMLLIACPCAAGLATPTAVSAAIGNGARRGVLIKGGTHLEAAAKLDVIVFDKTGTLTQGVPSVQRVISLVDDYAAEQVLSLAATGELHSQHPLALAVVGHAAEREITVQPHDACEILVGRGMRADWQNNIVLVGNRRLMQQFDIAVSAEAEALYAEHAAEGETEMYVAHQGRLVGLIGVRDKLRPDVASSLAQLRREGVQRIAMLTGDIEESARAVAGAVGLTEWRAQLLPEQKYEWIRDLKAAGFHVAMVGDGINDAPALALADVGIAMGTAGSDVAIEAADIALAADNIAGVVTTLRLSRQALNVIRQNYGIALGVNAGGLVVGAMGALNPFIAAVLHNLSTLLVVFNSARLVGYEPTLPAGASAATARPRRASRRSARPAPGRQDTERGVPCGPRGAPATTGS</sequence>
<dbReference type="InterPro" id="IPR023214">
    <property type="entry name" value="HAD_sf"/>
</dbReference>
<dbReference type="EMBL" id="JAQNDK010000005">
    <property type="protein sequence ID" value="MDC0684466.1"/>
    <property type="molecule type" value="Genomic_DNA"/>
</dbReference>
<evidence type="ECO:0000256" key="6">
    <source>
        <dbReference type="ARBA" id="ARBA00022989"/>
    </source>
</evidence>
<dbReference type="EC" id="7.2.2.12" evidence="8"/>
<feature type="region of interest" description="Disordered" evidence="11">
    <location>
        <begin position="88"/>
        <end position="110"/>
    </location>
</feature>
<keyword evidence="4 10" id="KW-0479">Metal-binding</keyword>
<keyword evidence="10" id="KW-0547">Nucleotide-binding</keyword>
<keyword evidence="7" id="KW-0472">Membrane</keyword>
<organism evidence="13 14">
    <name type="scientific">Sorangium atrum</name>
    <dbReference type="NCBI Taxonomy" id="2995308"/>
    <lineage>
        <taxon>Bacteria</taxon>
        <taxon>Pseudomonadati</taxon>
        <taxon>Myxococcota</taxon>
        <taxon>Polyangia</taxon>
        <taxon>Polyangiales</taxon>
        <taxon>Polyangiaceae</taxon>
        <taxon>Sorangium</taxon>
    </lineage>
</organism>
<comment type="catalytic activity">
    <reaction evidence="9">
        <text>Zn(2+)(in) + ATP + H2O = Zn(2+)(out) + ADP + phosphate + H(+)</text>
        <dbReference type="Rhea" id="RHEA:20621"/>
        <dbReference type="ChEBI" id="CHEBI:15377"/>
        <dbReference type="ChEBI" id="CHEBI:15378"/>
        <dbReference type="ChEBI" id="CHEBI:29105"/>
        <dbReference type="ChEBI" id="CHEBI:30616"/>
        <dbReference type="ChEBI" id="CHEBI:43474"/>
        <dbReference type="ChEBI" id="CHEBI:456216"/>
        <dbReference type="EC" id="7.2.2.12"/>
    </reaction>
</comment>
<dbReference type="InterPro" id="IPR027256">
    <property type="entry name" value="P-typ_ATPase_IB"/>
</dbReference>
<keyword evidence="10" id="KW-1003">Cell membrane</keyword>
<dbReference type="InterPro" id="IPR023299">
    <property type="entry name" value="ATPase_P-typ_cyto_dom_N"/>
</dbReference>
<gene>
    <name evidence="13" type="ORF">POL72_42495</name>
</gene>
<dbReference type="SFLD" id="SFLDG00002">
    <property type="entry name" value="C1.7:_P-type_atpase_like"/>
    <property type="match status" value="1"/>
</dbReference>
<comment type="subcellular location">
    <subcellularLocation>
        <location evidence="10">Cell membrane</location>
    </subcellularLocation>
    <subcellularLocation>
        <location evidence="1">Membrane</location>
    </subcellularLocation>
</comment>
<dbReference type="SUPFAM" id="SSF81665">
    <property type="entry name" value="Calcium ATPase, transmembrane domain M"/>
    <property type="match status" value="1"/>
</dbReference>
<dbReference type="SFLD" id="SFLDF00027">
    <property type="entry name" value="p-type_atpase"/>
    <property type="match status" value="1"/>
</dbReference>
<dbReference type="InterPro" id="IPR059000">
    <property type="entry name" value="ATPase_P-type_domA"/>
</dbReference>
<feature type="domain" description="P-type ATPase A" evidence="12">
    <location>
        <begin position="236"/>
        <end position="328"/>
    </location>
</feature>
<comment type="caution">
    <text evidence="13">The sequence shown here is derived from an EMBL/GenBank/DDBJ whole genome shotgun (WGS) entry which is preliminary data.</text>
</comment>
<keyword evidence="14" id="KW-1185">Reference proteome</keyword>
<dbReference type="Pfam" id="PF00122">
    <property type="entry name" value="E1-E2_ATPase"/>
    <property type="match status" value="1"/>
</dbReference>
<dbReference type="NCBIfam" id="TIGR01511">
    <property type="entry name" value="ATPase-IB1_Cu"/>
    <property type="match status" value="1"/>
</dbReference>
<evidence type="ECO:0000313" key="13">
    <source>
        <dbReference type="EMBL" id="MDC0684466.1"/>
    </source>
</evidence>
<dbReference type="Pfam" id="PF00702">
    <property type="entry name" value="Hydrolase"/>
    <property type="match status" value="1"/>
</dbReference>
<dbReference type="Gene3D" id="3.40.50.1000">
    <property type="entry name" value="HAD superfamily/HAD-like"/>
    <property type="match status" value="1"/>
</dbReference>
<dbReference type="PROSITE" id="PS00154">
    <property type="entry name" value="ATPASE_E1_E2"/>
    <property type="match status" value="1"/>
</dbReference>
<evidence type="ECO:0000256" key="7">
    <source>
        <dbReference type="ARBA" id="ARBA00023136"/>
    </source>
</evidence>
<dbReference type="NCBIfam" id="TIGR01525">
    <property type="entry name" value="ATPase-IB_hvy"/>
    <property type="match status" value="1"/>
</dbReference>
<evidence type="ECO:0000256" key="4">
    <source>
        <dbReference type="ARBA" id="ARBA00022723"/>
    </source>
</evidence>
<dbReference type="InterPro" id="IPR044492">
    <property type="entry name" value="P_typ_ATPase_HD_dom"/>
</dbReference>
<dbReference type="InterPro" id="IPR036412">
    <property type="entry name" value="HAD-like_sf"/>
</dbReference>
<accession>A0ABT5CDE6</accession>
<protein>
    <recommendedName>
        <fullName evidence="8">P-type Zn(2+) transporter</fullName>
        <ecNumber evidence="8">7.2.2.12</ecNumber>
    </recommendedName>
</protein>
<evidence type="ECO:0000259" key="12">
    <source>
        <dbReference type="Pfam" id="PF00122"/>
    </source>
</evidence>
<dbReference type="SFLD" id="SFLDS00003">
    <property type="entry name" value="Haloacid_Dehalogenase"/>
    <property type="match status" value="1"/>
</dbReference>
<evidence type="ECO:0000256" key="10">
    <source>
        <dbReference type="RuleBase" id="RU362081"/>
    </source>
</evidence>
<dbReference type="RefSeq" id="WP_272102594.1">
    <property type="nucleotide sequence ID" value="NZ_JAQNDK010000005.1"/>
</dbReference>
<dbReference type="NCBIfam" id="TIGR01494">
    <property type="entry name" value="ATPase_P-type"/>
    <property type="match status" value="1"/>
</dbReference>
<keyword evidence="10" id="KW-0067">ATP-binding</keyword>
<evidence type="ECO:0000313" key="14">
    <source>
        <dbReference type="Proteomes" id="UP001217485"/>
    </source>
</evidence>
<dbReference type="InterPro" id="IPR001757">
    <property type="entry name" value="P_typ_ATPase"/>
</dbReference>
<proteinExistence type="inferred from homology"/>
<dbReference type="InterPro" id="IPR023298">
    <property type="entry name" value="ATPase_P-typ_TM_dom_sf"/>
</dbReference>
<keyword evidence="6" id="KW-1133">Transmembrane helix</keyword>
<evidence type="ECO:0000256" key="3">
    <source>
        <dbReference type="ARBA" id="ARBA00022692"/>
    </source>
</evidence>
<dbReference type="Gene3D" id="2.70.150.10">
    <property type="entry name" value="Calcium-transporting ATPase, cytoplasmic transduction domain A"/>
    <property type="match status" value="1"/>
</dbReference>